<keyword evidence="2" id="KW-0472">Membrane</keyword>
<evidence type="ECO:0000313" key="4">
    <source>
        <dbReference type="RefSeq" id="XP_010243748.1"/>
    </source>
</evidence>
<keyword evidence="2" id="KW-0812">Transmembrane</keyword>
<feature type="compositionally biased region" description="Basic and acidic residues" evidence="1">
    <location>
        <begin position="201"/>
        <end position="220"/>
    </location>
</feature>
<dbReference type="Pfam" id="PF00011">
    <property type="entry name" value="HSP20"/>
    <property type="match status" value="1"/>
</dbReference>
<accession>A0A1U7Z7Z7</accession>
<feature type="region of interest" description="Disordered" evidence="1">
    <location>
        <begin position="103"/>
        <end position="281"/>
    </location>
</feature>
<evidence type="ECO:0000313" key="3">
    <source>
        <dbReference type="Proteomes" id="UP000189703"/>
    </source>
</evidence>
<evidence type="ECO:0000256" key="2">
    <source>
        <dbReference type="SAM" id="Phobius"/>
    </source>
</evidence>
<dbReference type="RefSeq" id="XP_010243748.1">
    <property type="nucleotide sequence ID" value="XM_010245446.2"/>
</dbReference>
<feature type="compositionally biased region" description="Polar residues" evidence="1">
    <location>
        <begin position="147"/>
        <end position="157"/>
    </location>
</feature>
<reference evidence="4" key="1">
    <citation type="submission" date="2025-08" db="UniProtKB">
        <authorList>
            <consortium name="RefSeq"/>
        </authorList>
    </citation>
    <scope>IDENTIFICATION</scope>
</reference>
<dbReference type="OrthoDB" id="1431247at2759"/>
<feature type="transmembrane region" description="Helical" evidence="2">
    <location>
        <begin position="319"/>
        <end position="339"/>
    </location>
</feature>
<dbReference type="SUPFAM" id="SSF49764">
    <property type="entry name" value="HSP20-like chaperones"/>
    <property type="match status" value="1"/>
</dbReference>
<sequence>MQEAAPPPRNYQNFEPWLDMSDYGGYKICIVHLPDFKSEMLKFQLDRSNNLKISGERCIEDDIWSRFQVEFQLPKGFSTDEVLYRKDNGVLYVLFFTPQVQLKSTTQEEKSREPTNEPQLNKGQSNKDHPDYTSDKRPLGDGKTTETDSSNNVAQNTIEKDKEQDYESGDNGKLANRMDGQQDKKDEGDQKPADDGIIGNEGKKEQQINESKSDDEHQKEIVPTSSPGNQMNGKGKISEPTTANEVAQEATEGETKGTTSDDETGKIIVSRNGDDGDKGNVSMNDGAVVKTRLVENIVIANGGSEPGYKTDWNNRYSHLSISMAAAVLVMISFAFYTTYRLRTSRKSQ</sequence>
<feature type="compositionally biased region" description="Polar residues" evidence="1">
    <location>
        <begin position="223"/>
        <end position="232"/>
    </location>
</feature>
<protein>
    <submittedName>
        <fullName evidence="4">Uncharacterized protein LOC104587728</fullName>
    </submittedName>
</protein>
<dbReference type="InterPro" id="IPR002068">
    <property type="entry name" value="A-crystallin/Hsp20_dom"/>
</dbReference>
<dbReference type="AlphaFoldDB" id="A0A1U7Z7Z7"/>
<organism evidence="3 4">
    <name type="scientific">Nelumbo nucifera</name>
    <name type="common">Sacred lotus</name>
    <dbReference type="NCBI Taxonomy" id="4432"/>
    <lineage>
        <taxon>Eukaryota</taxon>
        <taxon>Viridiplantae</taxon>
        <taxon>Streptophyta</taxon>
        <taxon>Embryophyta</taxon>
        <taxon>Tracheophyta</taxon>
        <taxon>Spermatophyta</taxon>
        <taxon>Magnoliopsida</taxon>
        <taxon>Proteales</taxon>
        <taxon>Nelumbonaceae</taxon>
        <taxon>Nelumbo</taxon>
    </lineage>
</organism>
<keyword evidence="3" id="KW-1185">Reference proteome</keyword>
<dbReference type="Gene3D" id="2.60.40.790">
    <property type="match status" value="1"/>
</dbReference>
<feature type="compositionally biased region" description="Basic and acidic residues" evidence="1">
    <location>
        <begin position="106"/>
        <end position="115"/>
    </location>
</feature>
<feature type="compositionally biased region" description="Basic and acidic residues" evidence="1">
    <location>
        <begin position="180"/>
        <end position="194"/>
    </location>
</feature>
<keyword evidence="2" id="KW-1133">Transmembrane helix</keyword>
<dbReference type="InterPro" id="IPR008978">
    <property type="entry name" value="HSP20-like_chaperone"/>
</dbReference>
<feature type="compositionally biased region" description="Basic and acidic residues" evidence="1">
    <location>
        <begin position="125"/>
        <end position="146"/>
    </location>
</feature>
<gene>
    <name evidence="4" type="primary">LOC104587728</name>
</gene>
<name>A0A1U7Z7Z7_NELNU</name>
<proteinExistence type="predicted"/>
<evidence type="ECO:0000256" key="1">
    <source>
        <dbReference type="SAM" id="MobiDB-lite"/>
    </source>
</evidence>
<dbReference type="CDD" id="cd00298">
    <property type="entry name" value="ACD_sHsps_p23-like"/>
    <property type="match status" value="1"/>
</dbReference>
<dbReference type="KEGG" id="nnu:104587728"/>
<dbReference type="Proteomes" id="UP000189703">
    <property type="component" value="Unplaced"/>
</dbReference>
<dbReference type="GeneID" id="104587728"/>